<keyword evidence="1" id="KW-1133">Transmembrane helix</keyword>
<protein>
    <submittedName>
        <fullName evidence="2">Protein kinase G-activating protein GlnX</fullName>
    </submittedName>
</protein>
<organism evidence="2 3">
    <name type="scientific">Rhodococcus olei</name>
    <dbReference type="NCBI Taxonomy" id="2161675"/>
    <lineage>
        <taxon>Bacteria</taxon>
        <taxon>Bacillati</taxon>
        <taxon>Actinomycetota</taxon>
        <taxon>Actinomycetes</taxon>
        <taxon>Mycobacteriales</taxon>
        <taxon>Nocardiaceae</taxon>
        <taxon>Rhodococcus</taxon>
    </lineage>
</organism>
<dbReference type="RefSeq" id="WP_345350607.1">
    <property type="nucleotide sequence ID" value="NZ_BAABFB010000066.1"/>
</dbReference>
<dbReference type="EMBL" id="BAABFB010000066">
    <property type="protein sequence ID" value="GAA4487208.1"/>
    <property type="molecule type" value="Genomic_DNA"/>
</dbReference>
<keyword evidence="1" id="KW-0472">Membrane</keyword>
<keyword evidence="2" id="KW-0418">Kinase</keyword>
<feature type="transmembrane region" description="Helical" evidence="1">
    <location>
        <begin position="212"/>
        <end position="232"/>
    </location>
</feature>
<proteinExistence type="predicted"/>
<dbReference type="GO" id="GO:0016301">
    <property type="term" value="F:kinase activity"/>
    <property type="evidence" value="ECO:0007669"/>
    <property type="project" value="UniProtKB-KW"/>
</dbReference>
<feature type="transmembrane region" description="Helical" evidence="1">
    <location>
        <begin position="244"/>
        <end position="268"/>
    </location>
</feature>
<feature type="transmembrane region" description="Helical" evidence="1">
    <location>
        <begin position="38"/>
        <end position="58"/>
    </location>
</feature>
<keyword evidence="1" id="KW-0812">Transmembrane</keyword>
<dbReference type="Proteomes" id="UP001501183">
    <property type="component" value="Unassembled WGS sequence"/>
</dbReference>
<name>A0ABP8PHS3_9NOCA</name>
<comment type="caution">
    <text evidence="2">The sequence shown here is derived from an EMBL/GenBank/DDBJ whole genome shotgun (WGS) entry which is preliminary data.</text>
</comment>
<evidence type="ECO:0000313" key="2">
    <source>
        <dbReference type="EMBL" id="GAA4487208.1"/>
    </source>
</evidence>
<keyword evidence="3" id="KW-1185">Reference proteome</keyword>
<feature type="transmembrane region" description="Helical" evidence="1">
    <location>
        <begin position="417"/>
        <end position="437"/>
    </location>
</feature>
<evidence type="ECO:0000256" key="1">
    <source>
        <dbReference type="SAM" id="Phobius"/>
    </source>
</evidence>
<accession>A0ABP8PHS3</accession>
<evidence type="ECO:0000313" key="3">
    <source>
        <dbReference type="Proteomes" id="UP001501183"/>
    </source>
</evidence>
<gene>
    <name evidence="2" type="primary">glnX</name>
    <name evidence="2" type="ORF">GCM10023094_45220</name>
</gene>
<keyword evidence="2" id="KW-0808">Transferase</keyword>
<sequence>MVIRVVPSTQPRAVEPDSDPDRVSARIREFVRTTPARLTVLGVGLVVVAIVSGTVAAVQVADRQQTLDALHSEVEPLAYAAQDLYSALSVADAAAATAFISGGVEPTAVRDRYTTAISEASADLVDASAGIEQSDAVSHDLLTQLSVGVPVYTGLVETARTNNRDEHPVGSAYLSEASNLMQSTLLPLAERLHSVQAARVVRTQAEFATPPWPAIVLLVVTLVSLVVAQVLLARGTRRRLNAGLIVASLAVAASLGWLVTAGVVSAAATSRALDEGARPLSDLTAGRILAQQARSDETLGLVRRDFTGSFDAQFRHHVDDLGEALGALAEDGGHAVADQIASARHALDGWSTAHVRLMTMLSRGDWTGATEVAIGPGNDGAAAEYAQADSSLSTAIEETRTELRGGIERAVTTLTGLSAGTLVLAAVAVAGIAAGVWPRLREYQ</sequence>
<reference evidence="3" key="1">
    <citation type="journal article" date="2019" name="Int. J. Syst. Evol. Microbiol.">
        <title>The Global Catalogue of Microorganisms (GCM) 10K type strain sequencing project: providing services to taxonomists for standard genome sequencing and annotation.</title>
        <authorList>
            <consortium name="The Broad Institute Genomics Platform"/>
            <consortium name="The Broad Institute Genome Sequencing Center for Infectious Disease"/>
            <person name="Wu L."/>
            <person name="Ma J."/>
        </authorList>
    </citation>
    <scope>NUCLEOTIDE SEQUENCE [LARGE SCALE GENOMIC DNA]</scope>
    <source>
        <strain evidence="3">JCM 32206</strain>
    </source>
</reference>